<dbReference type="EMBL" id="JAEFBJ010000009">
    <property type="protein sequence ID" value="KAG7575098.1"/>
    <property type="molecule type" value="Genomic_DNA"/>
</dbReference>
<dbReference type="PANTHER" id="PTHR10826">
    <property type="entry name" value="COMPLEMENT COMPONENT 1"/>
    <property type="match status" value="1"/>
</dbReference>
<organism evidence="1 2">
    <name type="scientific">Arabidopsis suecica</name>
    <name type="common">Swedish thale-cress</name>
    <name type="synonym">Cardaminopsis suecica</name>
    <dbReference type="NCBI Taxonomy" id="45249"/>
    <lineage>
        <taxon>Eukaryota</taxon>
        <taxon>Viridiplantae</taxon>
        <taxon>Streptophyta</taxon>
        <taxon>Embryophyta</taxon>
        <taxon>Tracheophyta</taxon>
        <taxon>Spermatophyta</taxon>
        <taxon>Magnoliopsida</taxon>
        <taxon>eudicotyledons</taxon>
        <taxon>Gunneridae</taxon>
        <taxon>Pentapetalae</taxon>
        <taxon>rosids</taxon>
        <taxon>malvids</taxon>
        <taxon>Brassicales</taxon>
        <taxon>Brassicaceae</taxon>
        <taxon>Camelineae</taxon>
        <taxon>Arabidopsis</taxon>
    </lineage>
</organism>
<name>A0A8T2AMP4_ARASU</name>
<dbReference type="PANTHER" id="PTHR10826:SF41">
    <property type="entry name" value="MITOCHONDRIAL GLYCOPROTEIN FAMILY PROTEIN"/>
    <property type="match status" value="1"/>
</dbReference>
<dbReference type="GO" id="GO:0005759">
    <property type="term" value="C:mitochondrial matrix"/>
    <property type="evidence" value="ECO:0007669"/>
    <property type="project" value="InterPro"/>
</dbReference>
<gene>
    <name evidence="1" type="ORF">ISN44_As09g032280</name>
</gene>
<evidence type="ECO:0000313" key="1">
    <source>
        <dbReference type="EMBL" id="KAG7575098.1"/>
    </source>
</evidence>
<protein>
    <submittedName>
        <fullName evidence="1">Mitochondrial glycoprotein superfamily</fullName>
    </submittedName>
</protein>
<dbReference type="InterPro" id="IPR003428">
    <property type="entry name" value="MAM33"/>
</dbReference>
<keyword evidence="2" id="KW-1185">Reference proteome</keyword>
<accession>A0A8T2AMP4</accession>
<evidence type="ECO:0000313" key="2">
    <source>
        <dbReference type="Proteomes" id="UP000694251"/>
    </source>
</evidence>
<comment type="caution">
    <text evidence="1">The sequence shown here is derived from an EMBL/GenBank/DDBJ whole genome shotgun (WGS) entry which is preliminary data.</text>
</comment>
<sequence length="230" mass="26414">MVFAWCVVRRSASKFATVCGQVRSISTVVNRSILARNSSLLHPLVSCGFLDSTAIDRQSSNQMLLRLIDSEIYSALQFHDLDFDDEPTPGINPYTIEDNGGKTVKLTRDYQGEHIIVVAGMPYDYEDFGFVFPLTVNYTKKISGLRLKFRCTVIDHGSSMPDVSVINRGNYWEDQRPCDLLSDSKNKDYRHSYLCAIFDYSAKFSLYNYMTTDTRKYVLWLKDVNKFLEE</sequence>
<dbReference type="OrthoDB" id="10321868at2759"/>
<dbReference type="Proteomes" id="UP000694251">
    <property type="component" value="Chromosome 9"/>
</dbReference>
<dbReference type="AlphaFoldDB" id="A0A8T2AMP4"/>
<proteinExistence type="predicted"/>
<reference evidence="1 2" key="1">
    <citation type="submission" date="2020-12" db="EMBL/GenBank/DDBJ databases">
        <title>Concerted genomic and epigenomic changes stabilize Arabidopsis allopolyploids.</title>
        <authorList>
            <person name="Chen Z."/>
        </authorList>
    </citation>
    <scope>NUCLEOTIDE SEQUENCE [LARGE SCALE GENOMIC DNA]</scope>
    <source>
        <strain evidence="1">As9502</strain>
        <tissue evidence="1">Leaf</tissue>
    </source>
</reference>